<dbReference type="GO" id="GO:0005829">
    <property type="term" value="C:cytosol"/>
    <property type="evidence" value="ECO:0007669"/>
    <property type="project" value="TreeGrafter"/>
</dbReference>
<name>A0A857DFM1_9FIRM</name>
<feature type="domain" description="HTH cro/C1-type" evidence="2">
    <location>
        <begin position="7"/>
        <end position="61"/>
    </location>
</feature>
<evidence type="ECO:0000313" key="3">
    <source>
        <dbReference type="EMBL" id="QGZ99301.1"/>
    </source>
</evidence>
<gene>
    <name evidence="3" type="ORF">GQ588_00745</name>
</gene>
<dbReference type="Gene3D" id="1.10.260.40">
    <property type="entry name" value="lambda repressor-like DNA-binding domains"/>
    <property type="match status" value="1"/>
</dbReference>
<accession>A0A857DFM1</accession>
<dbReference type="InterPro" id="IPR001387">
    <property type="entry name" value="Cro/C1-type_HTH"/>
</dbReference>
<protein>
    <submittedName>
        <fullName evidence="3">Helix-turn-helix domain-containing protein</fullName>
    </submittedName>
</protein>
<dbReference type="CDD" id="cd00093">
    <property type="entry name" value="HTH_XRE"/>
    <property type="match status" value="1"/>
</dbReference>
<dbReference type="SUPFAM" id="SSF47413">
    <property type="entry name" value="lambda repressor-like DNA-binding domains"/>
    <property type="match status" value="1"/>
</dbReference>
<dbReference type="Proteomes" id="UP000430508">
    <property type="component" value="Chromosome"/>
</dbReference>
<evidence type="ECO:0000259" key="2">
    <source>
        <dbReference type="PROSITE" id="PS50943"/>
    </source>
</evidence>
<dbReference type="Pfam" id="PF01381">
    <property type="entry name" value="HTH_3"/>
    <property type="match status" value="1"/>
</dbReference>
<organism evidence="3 4">
    <name type="scientific">Dehalobacter restrictus</name>
    <dbReference type="NCBI Taxonomy" id="55583"/>
    <lineage>
        <taxon>Bacteria</taxon>
        <taxon>Bacillati</taxon>
        <taxon>Bacillota</taxon>
        <taxon>Clostridia</taxon>
        <taxon>Eubacteriales</taxon>
        <taxon>Desulfitobacteriaceae</taxon>
        <taxon>Dehalobacter</taxon>
    </lineage>
</organism>
<dbReference type="SMART" id="SM00530">
    <property type="entry name" value="HTH_XRE"/>
    <property type="match status" value="1"/>
</dbReference>
<sequence length="122" mass="14280">MTVGDRIKEQRKEKKFTLRKLSERSGISISYLSDIEQNRRRPSLDRLTDIALGLGVSVSYLLGEQTMDAGSEPEYYSLADKSVHFREVLEKLDDFDFWEEKDQEELLTYLQIKKKIRDSDLS</sequence>
<reference evidence="3 4" key="1">
    <citation type="submission" date="2019-12" db="EMBL/GenBank/DDBJ databases">
        <title>Sequence classification of anaerobic respiratory reductive dehalogenases: First we see many, then we see few.</title>
        <authorList>
            <person name="Molenda O."/>
            <person name="Puentes Jacome L.A."/>
            <person name="Cao X."/>
            <person name="Nesbo C.L."/>
            <person name="Tang S."/>
            <person name="Morson N."/>
            <person name="Patron J."/>
            <person name="Lomheim L."/>
            <person name="Wishart D.S."/>
            <person name="Edwards E.A."/>
        </authorList>
    </citation>
    <scope>NUCLEOTIDE SEQUENCE [LARGE SCALE GENOMIC DNA]</scope>
    <source>
        <strain evidence="3 4">12DCA</strain>
    </source>
</reference>
<keyword evidence="1" id="KW-0238">DNA-binding</keyword>
<dbReference type="PANTHER" id="PTHR46797:SF1">
    <property type="entry name" value="METHYLPHOSPHONATE SYNTHASE"/>
    <property type="match status" value="1"/>
</dbReference>
<proteinExistence type="predicted"/>
<dbReference type="EMBL" id="CP046996">
    <property type="protein sequence ID" value="QGZ99301.1"/>
    <property type="molecule type" value="Genomic_DNA"/>
</dbReference>
<dbReference type="InterPro" id="IPR010982">
    <property type="entry name" value="Lambda_DNA-bd_dom_sf"/>
</dbReference>
<dbReference type="GO" id="GO:0003677">
    <property type="term" value="F:DNA binding"/>
    <property type="evidence" value="ECO:0007669"/>
    <property type="project" value="UniProtKB-KW"/>
</dbReference>
<evidence type="ECO:0000256" key="1">
    <source>
        <dbReference type="ARBA" id="ARBA00023125"/>
    </source>
</evidence>
<dbReference type="PANTHER" id="PTHR46797">
    <property type="entry name" value="HTH-TYPE TRANSCRIPTIONAL REGULATOR"/>
    <property type="match status" value="1"/>
</dbReference>
<dbReference type="RefSeq" id="WP_019224885.1">
    <property type="nucleotide sequence ID" value="NZ_CP046996.1"/>
</dbReference>
<dbReference type="GO" id="GO:0003700">
    <property type="term" value="F:DNA-binding transcription factor activity"/>
    <property type="evidence" value="ECO:0007669"/>
    <property type="project" value="TreeGrafter"/>
</dbReference>
<dbReference type="AlphaFoldDB" id="A0A857DFM1"/>
<dbReference type="PROSITE" id="PS50943">
    <property type="entry name" value="HTH_CROC1"/>
    <property type="match status" value="1"/>
</dbReference>
<dbReference type="InterPro" id="IPR050807">
    <property type="entry name" value="TransReg_Diox_bact_type"/>
</dbReference>
<evidence type="ECO:0000313" key="4">
    <source>
        <dbReference type="Proteomes" id="UP000430508"/>
    </source>
</evidence>